<evidence type="ECO:0000313" key="3">
    <source>
        <dbReference type="EMBL" id="OEF96563.1"/>
    </source>
</evidence>
<dbReference type="AlphaFoldDB" id="A0A1E5G0Z1"/>
<feature type="domain" description="Copper amine oxidase-like N-terminal" evidence="2">
    <location>
        <begin position="248"/>
        <end position="351"/>
    </location>
</feature>
<evidence type="ECO:0000259" key="2">
    <source>
        <dbReference type="Pfam" id="PF07833"/>
    </source>
</evidence>
<dbReference type="STRING" id="766136.BHF68_07915"/>
<reference evidence="3 4" key="1">
    <citation type="submission" date="2016-09" db="EMBL/GenBank/DDBJ databases">
        <title>Draft genome sequence for the type strain of Desulfuribacillus alkaliarsenatis AHT28, an obligately anaerobic, sulfidogenic bacterium isolated from Russian soda lake sediments.</title>
        <authorList>
            <person name="Abin C.A."/>
            <person name="Hollibaugh J.T."/>
        </authorList>
    </citation>
    <scope>NUCLEOTIDE SEQUENCE [LARGE SCALE GENOMIC DNA]</scope>
    <source>
        <strain evidence="3 4">AHT28</strain>
    </source>
</reference>
<keyword evidence="1" id="KW-0732">Signal</keyword>
<dbReference type="Gene3D" id="3.30.457.10">
    <property type="entry name" value="Copper amine oxidase-like, N-terminal domain"/>
    <property type="match status" value="1"/>
</dbReference>
<name>A0A1E5G0Z1_9FIRM</name>
<organism evidence="3 4">
    <name type="scientific">Desulfuribacillus alkaliarsenatis</name>
    <dbReference type="NCBI Taxonomy" id="766136"/>
    <lineage>
        <taxon>Bacteria</taxon>
        <taxon>Bacillati</taxon>
        <taxon>Bacillota</taxon>
        <taxon>Desulfuribacillia</taxon>
        <taxon>Desulfuribacillales</taxon>
        <taxon>Desulfuribacillaceae</taxon>
        <taxon>Desulfuribacillus</taxon>
    </lineage>
</organism>
<feature type="chain" id="PRO_5038880803" description="Copper amine oxidase-like N-terminal domain-containing protein" evidence="1">
    <location>
        <begin position="24"/>
        <end position="353"/>
    </location>
</feature>
<proteinExistence type="predicted"/>
<dbReference type="InterPro" id="IPR036582">
    <property type="entry name" value="Mao_N_sf"/>
</dbReference>
<evidence type="ECO:0000313" key="4">
    <source>
        <dbReference type="Proteomes" id="UP000094296"/>
    </source>
</evidence>
<evidence type="ECO:0000256" key="1">
    <source>
        <dbReference type="SAM" id="SignalP"/>
    </source>
</evidence>
<dbReference type="InterPro" id="IPR012854">
    <property type="entry name" value="Cu_amine_oxidase-like_N"/>
</dbReference>
<dbReference type="SUPFAM" id="SSF55383">
    <property type="entry name" value="Copper amine oxidase, domain N"/>
    <property type="match status" value="1"/>
</dbReference>
<dbReference type="EMBL" id="MIJE01000031">
    <property type="protein sequence ID" value="OEF96563.1"/>
    <property type="molecule type" value="Genomic_DNA"/>
</dbReference>
<gene>
    <name evidence="3" type="ORF">BHF68_07915</name>
</gene>
<keyword evidence="4" id="KW-1185">Reference proteome</keyword>
<sequence length="353" mass="38987">MKKKTFITATLTAMLAVSSPLYAGATLTQIALPISQPSTENTEQQQISISHIYETKAEALAINIDGEQIISLLVKELGNYESEILFKVFEDTIFVDNEQGIPANPREISEGDIIYIYGSSAMTRSLPPQSNTFVVLTNLDKKSPARFIEAKEVTIDDKGNAFVIDAAGNYNIHIEDETPIIPYKTRQFVHISDIVNDSRILVWSEIMALSHPAMVPANKVMLLPDKSEAQEVLTDSIIISTKAGVFSINGQEVHPLTGETMFKNDDGVLMVPVRSIAESFGFDVEWKQESLSVSLFRGAQTGTLTIDSKSYGKQKMLVHLDTAPLIVNNRTHVPVDFLREVLNVDVTINDSEV</sequence>
<feature type="signal peptide" evidence="1">
    <location>
        <begin position="1"/>
        <end position="23"/>
    </location>
</feature>
<dbReference type="RefSeq" id="WP_069643572.1">
    <property type="nucleotide sequence ID" value="NZ_MIJE01000031.1"/>
</dbReference>
<dbReference type="OrthoDB" id="1684927at2"/>
<protein>
    <recommendedName>
        <fullName evidence="2">Copper amine oxidase-like N-terminal domain-containing protein</fullName>
    </recommendedName>
</protein>
<dbReference type="Proteomes" id="UP000094296">
    <property type="component" value="Unassembled WGS sequence"/>
</dbReference>
<accession>A0A1E5G0Z1</accession>
<dbReference type="Pfam" id="PF07833">
    <property type="entry name" value="Cu_amine_oxidN1"/>
    <property type="match status" value="1"/>
</dbReference>
<comment type="caution">
    <text evidence="3">The sequence shown here is derived from an EMBL/GenBank/DDBJ whole genome shotgun (WGS) entry which is preliminary data.</text>
</comment>